<dbReference type="AlphaFoldDB" id="A0A9P8IMW4"/>
<accession>A0A9P8IMW4</accession>
<dbReference type="GeneID" id="68317973"/>
<keyword evidence="2" id="KW-1185">Reference proteome</keyword>
<name>A0A9P8IMW4_9HYPO</name>
<reference evidence="1" key="1">
    <citation type="journal article" date="2021" name="Mol. Plant Microbe Interact.">
        <title>Telomere to telomere genome assembly of Fusarium musae F31, causal agent of crown rot disease of banana.</title>
        <authorList>
            <person name="Degradi L."/>
            <person name="Tava V."/>
            <person name="Kunova A."/>
            <person name="Cortesi P."/>
            <person name="Saracchi M."/>
            <person name="Pasquali M."/>
        </authorList>
    </citation>
    <scope>NUCLEOTIDE SEQUENCE</scope>
    <source>
        <strain evidence="1">F31</strain>
    </source>
</reference>
<comment type="caution">
    <text evidence="1">The sequence shown here is derived from an EMBL/GenBank/DDBJ whole genome shotgun (WGS) entry which is preliminary data.</text>
</comment>
<evidence type="ECO:0008006" key="3">
    <source>
        <dbReference type="Google" id="ProtNLM"/>
    </source>
</evidence>
<protein>
    <recommendedName>
        <fullName evidence="3">Fungal N-terminal domain-containing protein</fullName>
    </recommendedName>
</protein>
<dbReference type="EMBL" id="JAHBCI010000007">
    <property type="protein sequence ID" value="KAG9499297.1"/>
    <property type="molecule type" value="Genomic_DNA"/>
</dbReference>
<evidence type="ECO:0000313" key="1">
    <source>
        <dbReference type="EMBL" id="KAG9499297.1"/>
    </source>
</evidence>
<dbReference type="KEGG" id="fmu:J7337_010117"/>
<organism evidence="1 2">
    <name type="scientific">Fusarium musae</name>
    <dbReference type="NCBI Taxonomy" id="1042133"/>
    <lineage>
        <taxon>Eukaryota</taxon>
        <taxon>Fungi</taxon>
        <taxon>Dikarya</taxon>
        <taxon>Ascomycota</taxon>
        <taxon>Pezizomycotina</taxon>
        <taxon>Sordariomycetes</taxon>
        <taxon>Hypocreomycetidae</taxon>
        <taxon>Hypocreales</taxon>
        <taxon>Nectriaceae</taxon>
        <taxon>Fusarium</taxon>
    </lineage>
</organism>
<dbReference type="Proteomes" id="UP000827133">
    <property type="component" value="Unassembled WGS sequence"/>
</dbReference>
<sequence>MVDPISIIGLVGQISDLIQRAYNYGKAVHDAQCDMRKLYTELLGLKGVLEQLEKLDMASAEPHIADLKRSNEFRKTLSSASELVGRLVENLNKKQTSSRRVNAFLWPWVKDDVIADIQDLERVKTWFIVVMMAESSTQMEVLMIESHEILNIAREGQARGKLKDQGLRSTMLQRRIAYFLNRRKERSDQAMDTTVLS</sequence>
<proteinExistence type="predicted"/>
<dbReference type="RefSeq" id="XP_044678297.1">
    <property type="nucleotide sequence ID" value="XM_044827703.1"/>
</dbReference>
<evidence type="ECO:0000313" key="2">
    <source>
        <dbReference type="Proteomes" id="UP000827133"/>
    </source>
</evidence>
<gene>
    <name evidence="1" type="ORF">J7337_010117</name>
</gene>